<dbReference type="Proteomes" id="UP000297245">
    <property type="component" value="Unassembled WGS sequence"/>
</dbReference>
<dbReference type="AlphaFoldDB" id="A0A4S8M650"/>
<feature type="compositionally biased region" description="Low complexity" evidence="1">
    <location>
        <begin position="381"/>
        <end position="400"/>
    </location>
</feature>
<feature type="compositionally biased region" description="Polar residues" evidence="1">
    <location>
        <begin position="756"/>
        <end position="765"/>
    </location>
</feature>
<dbReference type="GO" id="GO:0010971">
    <property type="term" value="P:positive regulation of G2/M transition of mitotic cell cycle"/>
    <property type="evidence" value="ECO:0007669"/>
    <property type="project" value="TreeGrafter"/>
</dbReference>
<evidence type="ECO:0000313" key="3">
    <source>
        <dbReference type="EMBL" id="THU97742.1"/>
    </source>
</evidence>
<evidence type="ECO:0000313" key="4">
    <source>
        <dbReference type="Proteomes" id="UP000297245"/>
    </source>
</evidence>
<reference evidence="3 4" key="1">
    <citation type="journal article" date="2019" name="Nat. Ecol. Evol.">
        <title>Megaphylogeny resolves global patterns of mushroom evolution.</title>
        <authorList>
            <person name="Varga T."/>
            <person name="Krizsan K."/>
            <person name="Foldi C."/>
            <person name="Dima B."/>
            <person name="Sanchez-Garcia M."/>
            <person name="Sanchez-Ramirez S."/>
            <person name="Szollosi G.J."/>
            <person name="Szarkandi J.G."/>
            <person name="Papp V."/>
            <person name="Albert L."/>
            <person name="Andreopoulos W."/>
            <person name="Angelini C."/>
            <person name="Antonin V."/>
            <person name="Barry K.W."/>
            <person name="Bougher N.L."/>
            <person name="Buchanan P."/>
            <person name="Buyck B."/>
            <person name="Bense V."/>
            <person name="Catcheside P."/>
            <person name="Chovatia M."/>
            <person name="Cooper J."/>
            <person name="Damon W."/>
            <person name="Desjardin D."/>
            <person name="Finy P."/>
            <person name="Geml J."/>
            <person name="Haridas S."/>
            <person name="Hughes K."/>
            <person name="Justo A."/>
            <person name="Karasinski D."/>
            <person name="Kautmanova I."/>
            <person name="Kiss B."/>
            <person name="Kocsube S."/>
            <person name="Kotiranta H."/>
            <person name="LaButti K.M."/>
            <person name="Lechner B.E."/>
            <person name="Liimatainen K."/>
            <person name="Lipzen A."/>
            <person name="Lukacs Z."/>
            <person name="Mihaltcheva S."/>
            <person name="Morgado L.N."/>
            <person name="Niskanen T."/>
            <person name="Noordeloos M.E."/>
            <person name="Ohm R.A."/>
            <person name="Ortiz-Santana B."/>
            <person name="Ovrebo C."/>
            <person name="Racz N."/>
            <person name="Riley R."/>
            <person name="Savchenko A."/>
            <person name="Shiryaev A."/>
            <person name="Soop K."/>
            <person name="Spirin V."/>
            <person name="Szebenyi C."/>
            <person name="Tomsovsky M."/>
            <person name="Tulloss R.E."/>
            <person name="Uehling J."/>
            <person name="Grigoriev I.V."/>
            <person name="Vagvolgyi C."/>
            <person name="Papp T."/>
            <person name="Martin F.M."/>
            <person name="Miettinen O."/>
            <person name="Hibbett D.S."/>
            <person name="Nagy L.G."/>
        </authorList>
    </citation>
    <scope>NUCLEOTIDE SEQUENCE [LARGE SCALE GENOMIC DNA]</scope>
    <source>
        <strain evidence="3 4">CBS 962.96</strain>
    </source>
</reference>
<dbReference type="PANTHER" id="PTHR28089">
    <property type="entry name" value="PROTEIN ZDS1-RELATED"/>
    <property type="match status" value="1"/>
</dbReference>
<feature type="compositionally biased region" description="Pro residues" evidence="1">
    <location>
        <begin position="424"/>
        <end position="433"/>
    </location>
</feature>
<accession>A0A4S8M650</accession>
<feature type="compositionally biased region" description="Low complexity" evidence="1">
    <location>
        <begin position="107"/>
        <end position="125"/>
    </location>
</feature>
<feature type="region of interest" description="Disordered" evidence="1">
    <location>
        <begin position="380"/>
        <end position="535"/>
    </location>
</feature>
<organism evidence="3 4">
    <name type="scientific">Dendrothele bispora (strain CBS 962.96)</name>
    <dbReference type="NCBI Taxonomy" id="1314807"/>
    <lineage>
        <taxon>Eukaryota</taxon>
        <taxon>Fungi</taxon>
        <taxon>Dikarya</taxon>
        <taxon>Basidiomycota</taxon>
        <taxon>Agaricomycotina</taxon>
        <taxon>Agaricomycetes</taxon>
        <taxon>Agaricomycetidae</taxon>
        <taxon>Agaricales</taxon>
        <taxon>Agaricales incertae sedis</taxon>
        <taxon>Dendrothele</taxon>
    </lineage>
</organism>
<dbReference type="InterPro" id="IPR013941">
    <property type="entry name" value="ZDS1_C"/>
</dbReference>
<evidence type="ECO:0000256" key="1">
    <source>
        <dbReference type="SAM" id="MobiDB-lite"/>
    </source>
</evidence>
<feature type="region of interest" description="Disordered" evidence="1">
    <location>
        <begin position="95"/>
        <end position="169"/>
    </location>
</feature>
<feature type="region of interest" description="Disordered" evidence="1">
    <location>
        <begin position="546"/>
        <end position="565"/>
    </location>
</feature>
<feature type="compositionally biased region" description="Gly residues" evidence="1">
    <location>
        <begin position="727"/>
        <end position="736"/>
    </location>
</feature>
<dbReference type="GO" id="GO:0005737">
    <property type="term" value="C:cytoplasm"/>
    <property type="evidence" value="ECO:0007669"/>
    <property type="project" value="TreeGrafter"/>
</dbReference>
<feature type="region of interest" description="Disordered" evidence="1">
    <location>
        <begin position="1"/>
        <end position="73"/>
    </location>
</feature>
<feature type="compositionally biased region" description="Polar residues" evidence="1">
    <location>
        <begin position="159"/>
        <end position="169"/>
    </location>
</feature>
<feature type="compositionally biased region" description="Basic and acidic residues" evidence="1">
    <location>
        <begin position="464"/>
        <end position="506"/>
    </location>
</feature>
<proteinExistence type="predicted"/>
<dbReference type="GO" id="GO:0030010">
    <property type="term" value="P:establishment of cell polarity"/>
    <property type="evidence" value="ECO:0007669"/>
    <property type="project" value="TreeGrafter"/>
</dbReference>
<dbReference type="Pfam" id="PF08632">
    <property type="entry name" value="Zds_C"/>
    <property type="match status" value="1"/>
</dbReference>
<feature type="compositionally biased region" description="Basic and acidic residues" evidence="1">
    <location>
        <begin position="300"/>
        <end position="309"/>
    </location>
</feature>
<feature type="compositionally biased region" description="Polar residues" evidence="1">
    <location>
        <begin position="772"/>
        <end position="796"/>
    </location>
</feature>
<gene>
    <name evidence="3" type="ORF">K435DRAFT_857301</name>
</gene>
<protein>
    <recommendedName>
        <fullName evidence="2">Protein Zds1 C-terminal domain-containing protein</fullName>
    </recommendedName>
</protein>
<dbReference type="OrthoDB" id="5589766at2759"/>
<feature type="compositionally biased region" description="Low complexity" evidence="1">
    <location>
        <begin position="434"/>
        <end position="454"/>
    </location>
</feature>
<sequence length="913" mass="98565">MNIQREVEALRDIKRRSTTPGALAIDPDLPAQSGSSSNGYWSGDHDSSSSNEDGSSSHSHTSDSNDSTASDDPFHLFWVPASVHPEIAPAEFRAFLKEHSRSPPPSDGFLPSRSSSLSSTASSGLGRKKSMLSRQYSPSENDGVENEEQIVPLRRNRTGRFSNQGPQLTISDLQKLEELAEEASQSNDPSKFRNILRRSLSLNVSPTAMDKLDSMPEMGDEADTPIIVPPPGQILRRAARTKIRKPGLPGDGGGHRFTPTRRGGSARAGTVAAERTSSDRSSSEHGHVERTTSPSSRPRALSDDFHSTRPESYSEEASIFDAYVRDDNEDYQSSIVLTTSPPPPEPEPLPEAVSSSAHLPPHEIQPSLLEALGSVFDPTYSQQQPVSIPLPVVQPSSPQEQQPPQPQPQIHQPQPERLLTPQLGPDPPSPSRTPSPSTSEGGQGSSPTPSFLSSPPGPQPSQQHRKEKDKKGLFGKWGSDKSSKKHSKDKDHTRADSGEKEKEKESGFFGSLFGGGKKNKDSESAPPVAVQSGATGRETAQALLGQSKSSKNYQPPPSPGATAINNYSRYPIHVERAIYRLSHIKLANPRRPLYEQVLISNLMFWYLGVINKAQNPTPPQNGQAGVGAGGGGQAGAAGQAVNDPGAQEKEASEKEQREAEQKEKERLEREAREKEQREREMDMKKREVSPKRGSLTKAGAGGARRAEMPVKGPQYEMQHREMQQEYGYGGGQGMPRGRGPSPPSGAAPGGIPGQRTGYQPQSTPNSIPPRLVQQSSENQGLENSYYSPDMPQQQQRLPPGAMAPLEQSNWGASPQRNPPSLGPHRRSTSPPQQGGHGGSQNDYVIVGGGRTPGRSLSATALPSPPLANGKARKGTSVHAVTPKGRPRTPEAQGPNGMGEEDMPLAVWQQQRRR</sequence>
<feature type="compositionally biased region" description="Polar residues" evidence="1">
    <location>
        <begin position="806"/>
        <end position="815"/>
    </location>
</feature>
<feature type="compositionally biased region" description="Low complexity" evidence="1">
    <location>
        <begin position="48"/>
        <end position="71"/>
    </location>
</feature>
<feature type="compositionally biased region" description="Pro residues" evidence="1">
    <location>
        <begin position="340"/>
        <end position="349"/>
    </location>
</feature>
<keyword evidence="4" id="KW-1185">Reference proteome</keyword>
<feature type="region of interest" description="Disordered" evidence="1">
    <location>
        <begin position="618"/>
        <end position="913"/>
    </location>
</feature>
<feature type="domain" description="Protein Zds1 C-terminal" evidence="2">
    <location>
        <begin position="559"/>
        <end position="611"/>
    </location>
</feature>
<dbReference type="InterPro" id="IPR040206">
    <property type="entry name" value="Zds1/2"/>
</dbReference>
<feature type="region of interest" description="Disordered" evidence="1">
    <location>
        <begin position="207"/>
        <end position="365"/>
    </location>
</feature>
<dbReference type="PANTHER" id="PTHR28089:SF1">
    <property type="entry name" value="PROTEIN ZDS1-RELATED"/>
    <property type="match status" value="1"/>
</dbReference>
<feature type="compositionally biased region" description="Gly residues" evidence="1">
    <location>
        <begin position="624"/>
        <end position="635"/>
    </location>
</feature>
<name>A0A4S8M650_DENBC</name>
<feature type="compositionally biased region" description="Basic and acidic residues" evidence="1">
    <location>
        <begin position="1"/>
        <end position="12"/>
    </location>
</feature>
<feature type="compositionally biased region" description="Basic and acidic residues" evidence="1">
    <location>
        <begin position="646"/>
        <end position="690"/>
    </location>
</feature>
<dbReference type="EMBL" id="ML179149">
    <property type="protein sequence ID" value="THU97742.1"/>
    <property type="molecule type" value="Genomic_DNA"/>
</dbReference>
<feature type="compositionally biased region" description="Basic and acidic residues" evidence="1">
    <location>
        <begin position="276"/>
        <end position="290"/>
    </location>
</feature>
<evidence type="ECO:0000259" key="2">
    <source>
        <dbReference type="SMART" id="SM01327"/>
    </source>
</evidence>
<dbReference type="SMART" id="SM01327">
    <property type="entry name" value="Zds_C"/>
    <property type="match status" value="1"/>
</dbReference>